<comment type="subcellular location">
    <subcellularLocation>
        <location evidence="8">Cytoplasm</location>
    </subcellularLocation>
</comment>
<evidence type="ECO:0000256" key="3">
    <source>
        <dbReference type="ARBA" id="ARBA00022555"/>
    </source>
</evidence>
<dbReference type="InterPro" id="IPR001328">
    <property type="entry name" value="Pept_tRNA_hydro"/>
</dbReference>
<keyword evidence="3 8" id="KW-0820">tRNA-binding</keyword>
<evidence type="ECO:0000256" key="5">
    <source>
        <dbReference type="ARBA" id="ARBA00022884"/>
    </source>
</evidence>
<feature type="binding site" evidence="8">
    <location>
        <position position="32"/>
    </location>
    <ligand>
        <name>tRNA</name>
        <dbReference type="ChEBI" id="CHEBI:17843"/>
    </ligand>
</feature>
<dbReference type="PROSITE" id="PS01195">
    <property type="entry name" value="PEPT_TRNA_HYDROL_1"/>
    <property type="match status" value="1"/>
</dbReference>
<dbReference type="GO" id="GO:0072344">
    <property type="term" value="P:rescue of stalled ribosome"/>
    <property type="evidence" value="ECO:0007669"/>
    <property type="project" value="UniProtKB-UniRule"/>
</dbReference>
<dbReference type="FunFam" id="3.40.50.1470:FF:000001">
    <property type="entry name" value="Peptidyl-tRNA hydrolase"/>
    <property type="match status" value="1"/>
</dbReference>
<evidence type="ECO:0000256" key="2">
    <source>
        <dbReference type="ARBA" id="ARBA00022490"/>
    </source>
</evidence>
<sequence length="208" mass="23470">MKVKMKLLKKVPQNKSYSDLLIVGLGNPGLKYERTRHNVGFDLIELLSKQLNLFMRKPLFRNYLYGSLLRGQRRIHLVEPLTYMNRSGDILPGLVKKLSLSAEDIIIVTDNMDLLPGRVRMKPRGSSAGHNGLKSIIHTLGTGEFFRIYIGIGRPGKEESVIDHVLGVFSDSDRQLVDSALQRTASIIQSLVDQEMEQLLNEINSKKS</sequence>
<dbReference type="NCBIfam" id="TIGR00447">
    <property type="entry name" value="pth"/>
    <property type="match status" value="1"/>
</dbReference>
<keyword evidence="5 8" id="KW-0694">RNA-binding</keyword>
<comment type="subunit">
    <text evidence="8">Monomer.</text>
</comment>
<gene>
    <name evidence="8" type="primary">pth</name>
    <name evidence="11" type="ORF">EXM22_07035</name>
</gene>
<evidence type="ECO:0000256" key="6">
    <source>
        <dbReference type="ARBA" id="ARBA00038063"/>
    </source>
</evidence>
<evidence type="ECO:0000256" key="4">
    <source>
        <dbReference type="ARBA" id="ARBA00022801"/>
    </source>
</evidence>
<dbReference type="CDD" id="cd00462">
    <property type="entry name" value="PTH"/>
    <property type="match status" value="1"/>
</dbReference>
<feature type="site" description="Discriminates between blocked and unblocked aminoacyl-tRNA" evidence="8">
    <location>
        <position position="27"/>
    </location>
</feature>
<dbReference type="EC" id="3.1.1.29" evidence="1 8"/>
<dbReference type="GO" id="GO:0000049">
    <property type="term" value="F:tRNA binding"/>
    <property type="evidence" value="ECO:0007669"/>
    <property type="project" value="UniProtKB-UniRule"/>
</dbReference>
<organism evidence="11 12">
    <name type="scientific">Oceanispirochaeta crateris</name>
    <dbReference type="NCBI Taxonomy" id="2518645"/>
    <lineage>
        <taxon>Bacteria</taxon>
        <taxon>Pseudomonadati</taxon>
        <taxon>Spirochaetota</taxon>
        <taxon>Spirochaetia</taxon>
        <taxon>Spirochaetales</taxon>
        <taxon>Spirochaetaceae</taxon>
        <taxon>Oceanispirochaeta</taxon>
    </lineage>
</organism>
<feature type="binding site" evidence="8">
    <location>
        <position position="83"/>
    </location>
    <ligand>
        <name>tRNA</name>
        <dbReference type="ChEBI" id="CHEBI:17843"/>
    </ligand>
</feature>
<dbReference type="GO" id="GO:0004045">
    <property type="term" value="F:peptidyl-tRNA hydrolase activity"/>
    <property type="evidence" value="ECO:0007669"/>
    <property type="project" value="UniProtKB-UniRule"/>
</dbReference>
<comment type="function">
    <text evidence="8">Catalyzes the release of premature peptidyl moieties from peptidyl-tRNA molecules trapped in stalled 50S ribosomal subunits, and thus maintains levels of free tRNAs and 50S ribosomes.</text>
</comment>
<dbReference type="HAMAP" id="MF_00083">
    <property type="entry name" value="Pept_tRNA_hydro_bact"/>
    <property type="match status" value="1"/>
</dbReference>
<keyword evidence="4 8" id="KW-0378">Hydrolase</keyword>
<comment type="function">
    <text evidence="8">Hydrolyzes ribosome-free peptidyl-tRNAs (with 1 or more amino acids incorporated), which drop off the ribosome during protein synthesis, or as a result of ribosome stalling.</text>
</comment>
<evidence type="ECO:0000256" key="7">
    <source>
        <dbReference type="ARBA" id="ARBA00050038"/>
    </source>
</evidence>
<dbReference type="PROSITE" id="PS01196">
    <property type="entry name" value="PEPT_TRNA_HYDROL_2"/>
    <property type="match status" value="1"/>
</dbReference>
<feature type="binding site" evidence="8">
    <location>
        <position position="85"/>
    </location>
    <ligand>
        <name>tRNA</name>
        <dbReference type="ChEBI" id="CHEBI:17843"/>
    </ligand>
</feature>
<evidence type="ECO:0000313" key="11">
    <source>
        <dbReference type="EMBL" id="QEN07754.1"/>
    </source>
</evidence>
<evidence type="ECO:0000256" key="9">
    <source>
        <dbReference type="RuleBase" id="RU000673"/>
    </source>
</evidence>
<evidence type="ECO:0000313" key="12">
    <source>
        <dbReference type="Proteomes" id="UP000324209"/>
    </source>
</evidence>
<dbReference type="PANTHER" id="PTHR17224">
    <property type="entry name" value="PEPTIDYL-TRNA HYDROLASE"/>
    <property type="match status" value="1"/>
</dbReference>
<dbReference type="Pfam" id="PF01195">
    <property type="entry name" value="Pept_tRNA_hydro"/>
    <property type="match status" value="1"/>
</dbReference>
<proteinExistence type="inferred from homology"/>
<dbReference type="GO" id="GO:0006515">
    <property type="term" value="P:protein quality control for misfolded or incompletely synthesized proteins"/>
    <property type="evidence" value="ECO:0007669"/>
    <property type="project" value="UniProtKB-UniRule"/>
</dbReference>
<feature type="binding site" evidence="8">
    <location>
        <position position="131"/>
    </location>
    <ligand>
        <name>tRNA</name>
        <dbReference type="ChEBI" id="CHEBI:17843"/>
    </ligand>
</feature>
<name>A0A5C1QMH8_9SPIO</name>
<dbReference type="EMBL" id="CP036150">
    <property type="protein sequence ID" value="QEN07754.1"/>
    <property type="molecule type" value="Genomic_DNA"/>
</dbReference>
<reference evidence="11 12" key="1">
    <citation type="submission" date="2019-02" db="EMBL/GenBank/DDBJ databases">
        <title>Complete Genome Sequence and Methylome Analysis of free living Spirochaetas.</title>
        <authorList>
            <person name="Fomenkov A."/>
            <person name="Dubinina G."/>
            <person name="Leshcheva N."/>
            <person name="Mikheeva N."/>
            <person name="Grabovich M."/>
            <person name="Vincze T."/>
            <person name="Roberts R.J."/>
        </authorList>
    </citation>
    <scope>NUCLEOTIDE SEQUENCE [LARGE SCALE GENOMIC DNA]</scope>
    <source>
        <strain evidence="11 12">K2</strain>
    </source>
</reference>
<dbReference type="OrthoDB" id="9800507at2"/>
<dbReference type="InterPro" id="IPR036416">
    <property type="entry name" value="Pept_tRNA_hydro_sf"/>
</dbReference>
<comment type="catalytic activity">
    <reaction evidence="8 9">
        <text>an N-acyl-L-alpha-aminoacyl-tRNA + H2O = an N-acyl-L-amino acid + a tRNA + H(+)</text>
        <dbReference type="Rhea" id="RHEA:54448"/>
        <dbReference type="Rhea" id="RHEA-COMP:10123"/>
        <dbReference type="Rhea" id="RHEA-COMP:13883"/>
        <dbReference type="ChEBI" id="CHEBI:15377"/>
        <dbReference type="ChEBI" id="CHEBI:15378"/>
        <dbReference type="ChEBI" id="CHEBI:59874"/>
        <dbReference type="ChEBI" id="CHEBI:78442"/>
        <dbReference type="ChEBI" id="CHEBI:138191"/>
        <dbReference type="EC" id="3.1.1.29"/>
    </reaction>
</comment>
<dbReference type="Gene3D" id="3.40.50.1470">
    <property type="entry name" value="Peptidyl-tRNA hydrolase"/>
    <property type="match status" value="1"/>
</dbReference>
<accession>A0A5C1QMH8</accession>
<evidence type="ECO:0000256" key="8">
    <source>
        <dbReference type="HAMAP-Rule" id="MF_00083"/>
    </source>
</evidence>
<evidence type="ECO:0000256" key="1">
    <source>
        <dbReference type="ARBA" id="ARBA00013260"/>
    </source>
</evidence>
<feature type="active site" description="Proton acceptor" evidence="8">
    <location>
        <position position="37"/>
    </location>
</feature>
<comment type="similarity">
    <text evidence="6 8 10">Belongs to the PTH family.</text>
</comment>
<evidence type="ECO:0000256" key="10">
    <source>
        <dbReference type="RuleBase" id="RU004320"/>
    </source>
</evidence>
<dbReference type="PANTHER" id="PTHR17224:SF1">
    <property type="entry name" value="PEPTIDYL-TRNA HYDROLASE"/>
    <property type="match status" value="1"/>
</dbReference>
<feature type="site" description="Stabilizes the basic form of H active site to accept a proton" evidence="8">
    <location>
        <position position="110"/>
    </location>
</feature>
<dbReference type="GO" id="GO:0005737">
    <property type="term" value="C:cytoplasm"/>
    <property type="evidence" value="ECO:0007669"/>
    <property type="project" value="UniProtKB-SubCell"/>
</dbReference>
<dbReference type="Proteomes" id="UP000324209">
    <property type="component" value="Chromosome"/>
</dbReference>
<dbReference type="AlphaFoldDB" id="A0A5C1QMH8"/>
<keyword evidence="2 8" id="KW-0963">Cytoplasm</keyword>
<dbReference type="SUPFAM" id="SSF53178">
    <property type="entry name" value="Peptidyl-tRNA hydrolase-like"/>
    <property type="match status" value="1"/>
</dbReference>
<dbReference type="InterPro" id="IPR018171">
    <property type="entry name" value="Pept_tRNA_hydro_CS"/>
</dbReference>
<protein>
    <recommendedName>
        <fullName evidence="7 8">Peptidyl-tRNA hydrolase</fullName>
        <shortName evidence="8">Pth</shortName>
        <ecNumber evidence="1 8">3.1.1.29</ecNumber>
    </recommendedName>
</protein>
<keyword evidence="12" id="KW-1185">Reference proteome</keyword>
<dbReference type="KEGG" id="ock:EXM22_07035"/>